<organism evidence="1">
    <name type="scientific">Fucus vesiculosus</name>
    <name type="common">Bladder wrack</name>
    <dbReference type="NCBI Taxonomy" id="49266"/>
    <lineage>
        <taxon>Eukaryota</taxon>
        <taxon>Sar</taxon>
        <taxon>Stramenopiles</taxon>
        <taxon>Ochrophyta</taxon>
        <taxon>PX clade</taxon>
        <taxon>Phaeophyceae</taxon>
        <taxon>Fucales</taxon>
        <taxon>Fucaceae</taxon>
        <taxon>Fucus</taxon>
    </lineage>
</organism>
<sequence>MGDIKIFNKSDLIKLCISCPVFKKYWRFNLWSKDCVEYNQLKYCSFYLSKYTFNFTKNFILRHFSRSFLLILYDSPIFIKFIKSGFIKHIDFNFLLFFQENFLMHSRRPNKDIENFVDLYFQRHVRKRFEKDLLCCLVKAVNELVPQSVRRPVILRFQECYLNSVLEGTDSDCLKDLPGIKNLIYKKEFGITEINKKSGIFERLFTIFEKKIYKSFNIYKKSLYIIPLGLPIPSFAVSGKFSYKCINYVNKKNIFYYNCSLINQKYLIHQYSFKLKCFNCLYLLFFKGFQGFYFFWSHSNLDILLKGALNNKRYKDFDYLFDFALEGLEEFNYRKTKIQAPGHYKSYHTINLKVTSISVKVLKDLPTTLNNHFLKYSNK</sequence>
<dbReference type="RefSeq" id="YP_448620.1">
    <property type="nucleotide sequence ID" value="NC_007683.1"/>
</dbReference>
<dbReference type="AlphaFoldDB" id="Q2TUJ3"/>
<gene>
    <name evidence="1" type="primary">orf379</name>
</gene>
<protein>
    <submittedName>
        <fullName evidence="1">Uncharacterized protein orf379</fullName>
    </submittedName>
</protein>
<reference evidence="1" key="2">
    <citation type="journal article" date="2006" name="Curr. Genet.">
        <title>Complete mitochondrial genomes of the three brown algae (Heterokonta: Phaeophyceae) Dictyota dichotoma, Fucus vesiculosus and Desmarestia viridis.</title>
        <authorList>
            <person name="Oudot-Le Secq M.P."/>
            <person name="Loiseaux-de Goer S."/>
            <person name="Stam W.T."/>
            <person name="Olsen J.L."/>
        </authorList>
    </citation>
    <scope>NUCLEOTIDE SEQUENCE</scope>
</reference>
<accession>Q2TUJ3</accession>
<dbReference type="GeneID" id="3860921"/>
<proteinExistence type="predicted"/>
<reference evidence="1" key="1">
    <citation type="submission" date="2003-12" db="EMBL/GenBank/DDBJ databases">
        <authorList>
            <person name="Oudot-Le Secq M.-P."/>
            <person name="Stam W.T."/>
            <person name="Olsen J.L."/>
        </authorList>
    </citation>
    <scope>NUCLEOTIDE SEQUENCE</scope>
</reference>
<keyword evidence="1" id="KW-0496">Mitochondrion</keyword>
<dbReference type="EMBL" id="AY494079">
    <property type="protein sequence ID" value="AAR29314.1"/>
    <property type="molecule type" value="Genomic_DNA"/>
</dbReference>
<evidence type="ECO:0000313" key="1">
    <source>
        <dbReference type="EMBL" id="AAR29314.1"/>
    </source>
</evidence>
<name>Q2TUJ3_FUCVE</name>
<geneLocation type="mitochondrion" evidence="1"/>